<feature type="region of interest" description="Disordered" evidence="1">
    <location>
        <begin position="115"/>
        <end position="186"/>
    </location>
</feature>
<feature type="compositionally biased region" description="Low complexity" evidence="1">
    <location>
        <begin position="280"/>
        <end position="291"/>
    </location>
</feature>
<feature type="compositionally biased region" description="Acidic residues" evidence="1">
    <location>
        <begin position="129"/>
        <end position="138"/>
    </location>
</feature>
<evidence type="ECO:0000256" key="1">
    <source>
        <dbReference type="SAM" id="MobiDB-lite"/>
    </source>
</evidence>
<feature type="region of interest" description="Disordered" evidence="1">
    <location>
        <begin position="61"/>
        <end position="96"/>
    </location>
</feature>
<protein>
    <submittedName>
        <fullName evidence="2">Uncharacterized protein</fullName>
    </submittedName>
</protein>
<keyword evidence="3" id="KW-1185">Reference proteome</keyword>
<feature type="region of interest" description="Disordered" evidence="1">
    <location>
        <begin position="1"/>
        <end position="38"/>
    </location>
</feature>
<feature type="non-terminal residue" evidence="2">
    <location>
        <position position="1"/>
    </location>
</feature>
<evidence type="ECO:0000313" key="3">
    <source>
        <dbReference type="Proteomes" id="UP001485043"/>
    </source>
</evidence>
<comment type="caution">
    <text evidence="2">The sequence shown here is derived from an EMBL/GenBank/DDBJ whole genome shotgun (WGS) entry which is preliminary data.</text>
</comment>
<feature type="compositionally biased region" description="Basic and acidic residues" evidence="1">
    <location>
        <begin position="1"/>
        <end position="19"/>
    </location>
</feature>
<feature type="compositionally biased region" description="Basic residues" evidence="1">
    <location>
        <begin position="294"/>
        <end position="303"/>
    </location>
</feature>
<dbReference type="AlphaFoldDB" id="A0AAW1SNR9"/>
<name>A0AAW1SNR9_9CHLO</name>
<feature type="compositionally biased region" description="Low complexity" evidence="1">
    <location>
        <begin position="242"/>
        <end position="253"/>
    </location>
</feature>
<sequence length="303" mass="31459">DDKAERKAAGRPGKKEKAAAAEPAAVESQAGGAPQAAQWQEPSVARTLYLITDLAQLAAEGDLKPPPAGWAALDPSADEAAKLHADCQGPTSAGAAAQDLRSRLLQMEQLLYAASPQVPLPGAEPSEASNDESQEEQGGEAAASRDGSPDEVVPEGAAVMRLDSLQLPSEGRTGRPSSSRIWSSAQERAAWISDLEQAATLAHVAYDAAVLEAYAAPFLKAVKKAAEARRTAHAAQVAAETAAAAPKAAAKPPVTKPRQKQAPAVAQKAAPKATRKRALETAPEAALETATRIPSRRMTRNRG</sequence>
<feature type="compositionally biased region" description="Polar residues" evidence="1">
    <location>
        <begin position="175"/>
        <end position="186"/>
    </location>
</feature>
<reference evidence="2 3" key="1">
    <citation type="journal article" date="2024" name="Nat. Commun.">
        <title>Phylogenomics reveals the evolutionary origins of lichenization in chlorophyte algae.</title>
        <authorList>
            <person name="Puginier C."/>
            <person name="Libourel C."/>
            <person name="Otte J."/>
            <person name="Skaloud P."/>
            <person name="Haon M."/>
            <person name="Grisel S."/>
            <person name="Petersen M."/>
            <person name="Berrin J.G."/>
            <person name="Delaux P.M."/>
            <person name="Dal Grande F."/>
            <person name="Keller J."/>
        </authorList>
    </citation>
    <scope>NUCLEOTIDE SEQUENCE [LARGE SCALE GENOMIC DNA]</scope>
    <source>
        <strain evidence="2 3">SAG 2523</strain>
    </source>
</reference>
<feature type="compositionally biased region" description="Low complexity" evidence="1">
    <location>
        <begin position="20"/>
        <end position="38"/>
    </location>
</feature>
<evidence type="ECO:0000313" key="2">
    <source>
        <dbReference type="EMBL" id="KAK9850982.1"/>
    </source>
</evidence>
<feature type="region of interest" description="Disordered" evidence="1">
    <location>
        <begin position="242"/>
        <end position="303"/>
    </location>
</feature>
<dbReference type="EMBL" id="JALJOV010001261">
    <property type="protein sequence ID" value="KAK9850982.1"/>
    <property type="molecule type" value="Genomic_DNA"/>
</dbReference>
<accession>A0AAW1SNR9</accession>
<proteinExistence type="predicted"/>
<feature type="compositionally biased region" description="Low complexity" evidence="1">
    <location>
        <begin position="260"/>
        <end position="272"/>
    </location>
</feature>
<organism evidence="2 3">
    <name type="scientific">Apatococcus fuscideae</name>
    <dbReference type="NCBI Taxonomy" id="2026836"/>
    <lineage>
        <taxon>Eukaryota</taxon>
        <taxon>Viridiplantae</taxon>
        <taxon>Chlorophyta</taxon>
        <taxon>core chlorophytes</taxon>
        <taxon>Trebouxiophyceae</taxon>
        <taxon>Chlorellales</taxon>
        <taxon>Chlorellaceae</taxon>
        <taxon>Apatococcus</taxon>
    </lineage>
</organism>
<dbReference type="Proteomes" id="UP001485043">
    <property type="component" value="Unassembled WGS sequence"/>
</dbReference>
<gene>
    <name evidence="2" type="ORF">WJX84_007471</name>
</gene>